<feature type="domain" description="Disease resistance N-terminal" evidence="5">
    <location>
        <begin position="14"/>
        <end position="97"/>
    </location>
</feature>
<dbReference type="Proteomes" id="UP000237347">
    <property type="component" value="Unassembled WGS sequence"/>
</dbReference>
<evidence type="ECO:0000259" key="5">
    <source>
        <dbReference type="Pfam" id="PF18052"/>
    </source>
</evidence>
<dbReference type="AlphaFoldDB" id="A0AAW0LRZ8"/>
<keyword evidence="1" id="KW-0677">Repeat</keyword>
<evidence type="ECO:0000256" key="4">
    <source>
        <dbReference type="SAM" id="SignalP"/>
    </source>
</evidence>
<evidence type="ECO:0000313" key="7">
    <source>
        <dbReference type="Proteomes" id="UP000237347"/>
    </source>
</evidence>
<protein>
    <submittedName>
        <fullName evidence="6">Disease resistance rpp13-like protein 1</fullName>
    </submittedName>
</protein>
<evidence type="ECO:0000256" key="1">
    <source>
        <dbReference type="ARBA" id="ARBA00022737"/>
    </source>
</evidence>
<proteinExistence type="predicted"/>
<reference evidence="6 7" key="1">
    <citation type="journal article" date="2018" name="Sci. Data">
        <title>The draft genome sequence of cork oak.</title>
        <authorList>
            <person name="Ramos A.M."/>
            <person name="Usie A."/>
            <person name="Barbosa P."/>
            <person name="Barros P.M."/>
            <person name="Capote T."/>
            <person name="Chaves I."/>
            <person name="Simoes F."/>
            <person name="Abreu I."/>
            <person name="Carrasquinho I."/>
            <person name="Faro C."/>
            <person name="Guimaraes J.B."/>
            <person name="Mendonca D."/>
            <person name="Nobrega F."/>
            <person name="Rodrigues L."/>
            <person name="Saibo N.J.M."/>
            <person name="Varela M.C."/>
            <person name="Egas C."/>
            <person name="Matos J."/>
            <person name="Miguel C.M."/>
            <person name="Oliveira M.M."/>
            <person name="Ricardo C.P."/>
            <person name="Goncalves S."/>
        </authorList>
    </citation>
    <scope>NUCLEOTIDE SEQUENCE [LARGE SCALE GENOMIC DNA]</scope>
    <source>
        <strain evidence="7">cv. HL8</strain>
    </source>
</reference>
<comment type="caution">
    <text evidence="6">The sequence shown here is derived from an EMBL/GenBank/DDBJ whole genome shotgun (WGS) entry which is preliminary data.</text>
</comment>
<feature type="signal peptide" evidence="4">
    <location>
        <begin position="1"/>
        <end position="24"/>
    </location>
</feature>
<keyword evidence="7" id="KW-1185">Reference proteome</keyword>
<dbReference type="Gene3D" id="1.20.5.4130">
    <property type="match status" value="1"/>
</dbReference>
<evidence type="ECO:0000256" key="3">
    <source>
        <dbReference type="ARBA" id="ARBA00022821"/>
    </source>
</evidence>
<dbReference type="GO" id="GO:0006952">
    <property type="term" value="P:defense response"/>
    <property type="evidence" value="ECO:0007669"/>
    <property type="project" value="UniProtKB-KW"/>
</dbReference>
<evidence type="ECO:0000256" key="2">
    <source>
        <dbReference type="ARBA" id="ARBA00022741"/>
    </source>
</evidence>
<keyword evidence="2" id="KW-0547">Nucleotide-binding</keyword>
<keyword evidence="4" id="KW-0732">Signal</keyword>
<dbReference type="Pfam" id="PF18052">
    <property type="entry name" value="Rx_N"/>
    <property type="match status" value="1"/>
</dbReference>
<accession>A0AAW0LRZ8</accession>
<feature type="chain" id="PRO_5043776995" evidence="4">
    <location>
        <begin position="25"/>
        <end position="98"/>
    </location>
</feature>
<evidence type="ECO:0000313" key="6">
    <source>
        <dbReference type="EMBL" id="KAK7854312.1"/>
    </source>
</evidence>
<keyword evidence="3" id="KW-0611">Plant defense</keyword>
<organism evidence="6 7">
    <name type="scientific">Quercus suber</name>
    <name type="common">Cork oak</name>
    <dbReference type="NCBI Taxonomy" id="58331"/>
    <lineage>
        <taxon>Eukaryota</taxon>
        <taxon>Viridiplantae</taxon>
        <taxon>Streptophyta</taxon>
        <taxon>Embryophyta</taxon>
        <taxon>Tracheophyta</taxon>
        <taxon>Spermatophyta</taxon>
        <taxon>Magnoliopsida</taxon>
        <taxon>eudicotyledons</taxon>
        <taxon>Gunneridae</taxon>
        <taxon>Pentapetalae</taxon>
        <taxon>rosids</taxon>
        <taxon>fabids</taxon>
        <taxon>Fagales</taxon>
        <taxon>Fagaceae</taxon>
        <taxon>Quercus</taxon>
    </lineage>
</organism>
<dbReference type="GO" id="GO:0000166">
    <property type="term" value="F:nucleotide binding"/>
    <property type="evidence" value="ECO:0007669"/>
    <property type="project" value="UniProtKB-KW"/>
</dbReference>
<name>A0AAW0LRZ8_QUESU</name>
<gene>
    <name evidence="6" type="primary">RPPL1_14</name>
    <name evidence="6" type="ORF">CFP56_032567</name>
</gene>
<dbReference type="EMBL" id="PKMF04000056">
    <property type="protein sequence ID" value="KAK7854312.1"/>
    <property type="molecule type" value="Genomic_DNA"/>
</dbReference>
<dbReference type="InterPro" id="IPR041118">
    <property type="entry name" value="Rx_N"/>
</dbReference>
<sequence length="98" mass="10841">MAGALVGGAFLFAFLQVVFDKVASCEVLDYLKGRKLIDGLVHKLKIQLISADAMIIDAEEKQFTNPAVKMWSDELKDAVYVADDLLDDIACEALRCKF</sequence>